<dbReference type="Proteomes" id="UP000016930">
    <property type="component" value="Unassembled WGS sequence"/>
</dbReference>
<name>M2PED4_CERS8</name>
<reference evidence="1 2" key="1">
    <citation type="journal article" date="2012" name="Proc. Natl. Acad. Sci. U.S.A.">
        <title>Comparative genomics of Ceriporiopsis subvermispora and Phanerochaete chrysosporium provide insight into selective ligninolysis.</title>
        <authorList>
            <person name="Fernandez-Fueyo E."/>
            <person name="Ruiz-Duenas F.J."/>
            <person name="Ferreira P."/>
            <person name="Floudas D."/>
            <person name="Hibbett D.S."/>
            <person name="Canessa P."/>
            <person name="Larrondo L.F."/>
            <person name="James T.Y."/>
            <person name="Seelenfreund D."/>
            <person name="Lobos S."/>
            <person name="Polanco R."/>
            <person name="Tello M."/>
            <person name="Honda Y."/>
            <person name="Watanabe T."/>
            <person name="Watanabe T."/>
            <person name="Ryu J.S."/>
            <person name="Kubicek C.P."/>
            <person name="Schmoll M."/>
            <person name="Gaskell J."/>
            <person name="Hammel K.E."/>
            <person name="St John F.J."/>
            <person name="Vanden Wymelenberg A."/>
            <person name="Sabat G."/>
            <person name="Splinter BonDurant S."/>
            <person name="Syed K."/>
            <person name="Yadav J.S."/>
            <person name="Doddapaneni H."/>
            <person name="Subramanian V."/>
            <person name="Lavin J.L."/>
            <person name="Oguiza J.A."/>
            <person name="Perez G."/>
            <person name="Pisabarro A.G."/>
            <person name="Ramirez L."/>
            <person name="Santoyo F."/>
            <person name="Master E."/>
            <person name="Coutinho P.M."/>
            <person name="Henrissat B."/>
            <person name="Lombard V."/>
            <person name="Magnuson J.K."/>
            <person name="Kuees U."/>
            <person name="Hori C."/>
            <person name="Igarashi K."/>
            <person name="Samejima M."/>
            <person name="Held B.W."/>
            <person name="Barry K.W."/>
            <person name="LaButti K.M."/>
            <person name="Lapidus A."/>
            <person name="Lindquist E.A."/>
            <person name="Lucas S.M."/>
            <person name="Riley R."/>
            <person name="Salamov A.A."/>
            <person name="Hoffmeister D."/>
            <person name="Schwenk D."/>
            <person name="Hadar Y."/>
            <person name="Yarden O."/>
            <person name="de Vries R.P."/>
            <person name="Wiebenga A."/>
            <person name="Stenlid J."/>
            <person name="Eastwood D."/>
            <person name="Grigoriev I.V."/>
            <person name="Berka R.M."/>
            <person name="Blanchette R.A."/>
            <person name="Kersten P."/>
            <person name="Martinez A.T."/>
            <person name="Vicuna R."/>
            <person name="Cullen D."/>
        </authorList>
    </citation>
    <scope>NUCLEOTIDE SEQUENCE [LARGE SCALE GENOMIC DNA]</scope>
    <source>
        <strain evidence="1 2">B</strain>
    </source>
</reference>
<dbReference type="Gene3D" id="2.60.120.260">
    <property type="entry name" value="Galactose-binding domain-like"/>
    <property type="match status" value="1"/>
</dbReference>
<protein>
    <recommendedName>
        <fullName evidence="3">Glycoside hydrolase family 16 protein</fullName>
    </recommendedName>
</protein>
<gene>
    <name evidence="1" type="ORF">CERSUDRAFT_97493</name>
</gene>
<organism evidence="1 2">
    <name type="scientific">Ceriporiopsis subvermispora (strain B)</name>
    <name type="common">White-rot fungus</name>
    <name type="synonym">Gelatoporia subvermispora</name>
    <dbReference type="NCBI Taxonomy" id="914234"/>
    <lineage>
        <taxon>Eukaryota</taxon>
        <taxon>Fungi</taxon>
        <taxon>Dikarya</taxon>
        <taxon>Basidiomycota</taxon>
        <taxon>Agaricomycotina</taxon>
        <taxon>Agaricomycetes</taxon>
        <taxon>Polyporales</taxon>
        <taxon>Gelatoporiaceae</taxon>
        <taxon>Gelatoporia</taxon>
    </lineage>
</organism>
<evidence type="ECO:0000313" key="1">
    <source>
        <dbReference type="EMBL" id="EMD34234.1"/>
    </source>
</evidence>
<sequence length="172" mass="18839">MNFTLDDTSPDLAYSPGWAVQSPTDPSLSRFFQGTYHTPQIDGATVNFTFTGNAVALYGTTGPTHANFSVQFDSSIINLSAYTPQQQYQQVLFQRTFGPSSQTSQHFIQLTAVLDGQGVLGRWLDLDYVLFTDGSAAPPARTFLQRALRPPVRHLGLRVAIAGGFCIESIFI</sequence>
<dbReference type="STRING" id="914234.M2PED4"/>
<evidence type="ECO:0000313" key="2">
    <source>
        <dbReference type="Proteomes" id="UP000016930"/>
    </source>
</evidence>
<keyword evidence="2" id="KW-1185">Reference proteome</keyword>
<dbReference type="AlphaFoldDB" id="M2PED4"/>
<dbReference type="OrthoDB" id="2563669at2759"/>
<evidence type="ECO:0008006" key="3">
    <source>
        <dbReference type="Google" id="ProtNLM"/>
    </source>
</evidence>
<proteinExistence type="predicted"/>
<dbReference type="HOGENOM" id="CLU_1555051_0_0_1"/>
<accession>M2PED4</accession>
<dbReference type="EMBL" id="KB445803">
    <property type="protein sequence ID" value="EMD34234.1"/>
    <property type="molecule type" value="Genomic_DNA"/>
</dbReference>